<feature type="region of interest" description="Disordered" evidence="1">
    <location>
        <begin position="1"/>
        <end position="27"/>
    </location>
</feature>
<gene>
    <name evidence="2" type="ORF">ELQ35_05505</name>
</gene>
<evidence type="ECO:0000256" key="1">
    <source>
        <dbReference type="SAM" id="MobiDB-lite"/>
    </source>
</evidence>
<dbReference type="Proteomes" id="UP000267430">
    <property type="component" value="Unassembled WGS sequence"/>
</dbReference>
<organism evidence="2 3">
    <name type="scientific">Peribacillus cavernae</name>
    <dbReference type="NCBI Taxonomy" id="1674310"/>
    <lineage>
        <taxon>Bacteria</taxon>
        <taxon>Bacillati</taxon>
        <taxon>Bacillota</taxon>
        <taxon>Bacilli</taxon>
        <taxon>Bacillales</taxon>
        <taxon>Bacillaceae</taxon>
        <taxon>Peribacillus</taxon>
    </lineage>
</organism>
<evidence type="ECO:0000313" key="2">
    <source>
        <dbReference type="EMBL" id="RUQ31040.1"/>
    </source>
</evidence>
<name>A0A3S0UGC8_9BACI</name>
<dbReference type="AlphaFoldDB" id="A0A3S0UGC8"/>
<keyword evidence="3" id="KW-1185">Reference proteome</keyword>
<evidence type="ECO:0000313" key="3">
    <source>
        <dbReference type="Proteomes" id="UP000267430"/>
    </source>
</evidence>
<protein>
    <submittedName>
        <fullName evidence="2">Uncharacterized protein</fullName>
    </submittedName>
</protein>
<dbReference type="EMBL" id="RYZZ01000006">
    <property type="protein sequence ID" value="RUQ31040.1"/>
    <property type="molecule type" value="Genomic_DNA"/>
</dbReference>
<dbReference type="OrthoDB" id="2888787at2"/>
<reference evidence="2 3" key="1">
    <citation type="submission" date="2018-12" db="EMBL/GenBank/DDBJ databases">
        <title>Bacillus chawlae sp. nov., Bacillus glennii sp. nov., and Bacillus saganii sp. nov. Isolated from the Vehicle Assembly Building at Kennedy Space Center where the Viking Spacecraft were Assembled.</title>
        <authorList>
            <person name="Seuylemezian A."/>
            <person name="Vaishampayan P."/>
        </authorList>
    </citation>
    <scope>NUCLEOTIDE SEQUENCE [LARGE SCALE GENOMIC DNA]</scope>
    <source>
        <strain evidence="2 3">L5</strain>
    </source>
</reference>
<accession>A0A3S0UGC8</accession>
<proteinExistence type="predicted"/>
<sequence length="59" mass="6583">MSMVLSLWNKENNEAVRNPADQDHHDPSKNLLAANAFDVAQLRDDTPEFDINGTALNSM</sequence>
<comment type="caution">
    <text evidence="2">The sequence shown here is derived from an EMBL/GenBank/DDBJ whole genome shotgun (WGS) entry which is preliminary data.</text>
</comment>